<accession>A0A060Z8U0</accession>
<dbReference type="STRING" id="8022.A0A060Z8U0"/>
<feature type="domain" description="Reverse transcriptase" evidence="1">
    <location>
        <begin position="1"/>
        <end position="73"/>
    </location>
</feature>
<organism evidence="2 3">
    <name type="scientific">Oncorhynchus mykiss</name>
    <name type="common">Rainbow trout</name>
    <name type="synonym">Salmo gairdneri</name>
    <dbReference type="NCBI Taxonomy" id="8022"/>
    <lineage>
        <taxon>Eukaryota</taxon>
        <taxon>Metazoa</taxon>
        <taxon>Chordata</taxon>
        <taxon>Craniata</taxon>
        <taxon>Vertebrata</taxon>
        <taxon>Euteleostomi</taxon>
        <taxon>Actinopterygii</taxon>
        <taxon>Neopterygii</taxon>
        <taxon>Teleostei</taxon>
        <taxon>Protacanthopterygii</taxon>
        <taxon>Salmoniformes</taxon>
        <taxon>Salmonidae</taxon>
        <taxon>Salmoninae</taxon>
        <taxon>Oncorhynchus</taxon>
    </lineage>
</organism>
<dbReference type="PaxDb" id="8022-A0A060Z8U0"/>
<reference evidence="2" key="2">
    <citation type="submission" date="2014-03" db="EMBL/GenBank/DDBJ databases">
        <authorList>
            <person name="Genoscope - CEA"/>
        </authorList>
    </citation>
    <scope>NUCLEOTIDE SEQUENCE</scope>
</reference>
<dbReference type="AlphaFoldDB" id="A0A060Z8U0"/>
<evidence type="ECO:0000313" key="3">
    <source>
        <dbReference type="Proteomes" id="UP000193380"/>
    </source>
</evidence>
<proteinExistence type="predicted"/>
<evidence type="ECO:0000313" key="2">
    <source>
        <dbReference type="EMBL" id="CDR00508.1"/>
    </source>
</evidence>
<sequence>MESLSNIIQLQSGIPQGSCLGPLLFSIFTKDIPLTLCKARVSMHADDSTLYTSATTATEMIATLNIKLQLVSD</sequence>
<evidence type="ECO:0000259" key="1">
    <source>
        <dbReference type="PROSITE" id="PS50878"/>
    </source>
</evidence>
<dbReference type="EMBL" id="FR957767">
    <property type="protein sequence ID" value="CDR00508.1"/>
    <property type="molecule type" value="Genomic_DNA"/>
</dbReference>
<protein>
    <recommendedName>
        <fullName evidence="1">Reverse transcriptase domain-containing protein</fullName>
    </recommendedName>
</protein>
<dbReference type="InterPro" id="IPR000477">
    <property type="entry name" value="RT_dom"/>
</dbReference>
<gene>
    <name evidence="2" type="ORF">GSONMT00021705001</name>
</gene>
<dbReference type="PROSITE" id="PS50878">
    <property type="entry name" value="RT_POL"/>
    <property type="match status" value="1"/>
</dbReference>
<reference evidence="2" key="1">
    <citation type="journal article" date="2014" name="Nat. Commun.">
        <title>The rainbow trout genome provides novel insights into evolution after whole-genome duplication in vertebrates.</title>
        <authorList>
            <person name="Berthelot C."/>
            <person name="Brunet F."/>
            <person name="Chalopin D."/>
            <person name="Juanchich A."/>
            <person name="Bernard M."/>
            <person name="Noel B."/>
            <person name="Bento P."/>
            <person name="Da Silva C."/>
            <person name="Labadie K."/>
            <person name="Alberti A."/>
            <person name="Aury J.M."/>
            <person name="Louis A."/>
            <person name="Dehais P."/>
            <person name="Bardou P."/>
            <person name="Montfort J."/>
            <person name="Klopp C."/>
            <person name="Cabau C."/>
            <person name="Gaspin C."/>
            <person name="Thorgaard G.H."/>
            <person name="Boussaha M."/>
            <person name="Quillet E."/>
            <person name="Guyomard R."/>
            <person name="Galiana D."/>
            <person name="Bobe J."/>
            <person name="Volff J.N."/>
            <person name="Genet C."/>
            <person name="Wincker P."/>
            <person name="Jaillon O."/>
            <person name="Roest Crollius H."/>
            <person name="Guiguen Y."/>
        </authorList>
    </citation>
    <scope>NUCLEOTIDE SEQUENCE [LARGE SCALE GENOMIC DNA]</scope>
</reference>
<name>A0A060Z8U0_ONCMY</name>
<dbReference type="Proteomes" id="UP000193380">
    <property type="component" value="Unassembled WGS sequence"/>
</dbReference>